<feature type="chain" id="PRO_5034666636" evidence="1">
    <location>
        <begin position="25"/>
        <end position="182"/>
    </location>
</feature>
<dbReference type="AlphaFoldDB" id="A0A8D8W0B2"/>
<evidence type="ECO:0000313" key="2">
    <source>
        <dbReference type="EMBL" id="CAG6642377.1"/>
    </source>
</evidence>
<accession>A0A8D8W0B2</accession>
<name>A0A8D8W0B2_9HEMI</name>
<protein>
    <submittedName>
        <fullName evidence="2">Uncharacterized protein</fullName>
    </submittedName>
</protein>
<dbReference type="EMBL" id="HBUF01122153">
    <property type="protein sequence ID" value="CAG6642377.1"/>
    <property type="molecule type" value="Transcribed_RNA"/>
</dbReference>
<reference evidence="2" key="1">
    <citation type="submission" date="2021-05" db="EMBL/GenBank/DDBJ databases">
        <authorList>
            <person name="Alioto T."/>
            <person name="Alioto T."/>
            <person name="Gomez Garrido J."/>
        </authorList>
    </citation>
    <scope>NUCLEOTIDE SEQUENCE</scope>
</reference>
<feature type="signal peptide" evidence="1">
    <location>
        <begin position="1"/>
        <end position="24"/>
    </location>
</feature>
<proteinExistence type="predicted"/>
<keyword evidence="1" id="KW-0732">Signal</keyword>
<organism evidence="2">
    <name type="scientific">Cacopsylla melanoneura</name>
    <dbReference type="NCBI Taxonomy" id="428564"/>
    <lineage>
        <taxon>Eukaryota</taxon>
        <taxon>Metazoa</taxon>
        <taxon>Ecdysozoa</taxon>
        <taxon>Arthropoda</taxon>
        <taxon>Hexapoda</taxon>
        <taxon>Insecta</taxon>
        <taxon>Pterygota</taxon>
        <taxon>Neoptera</taxon>
        <taxon>Paraneoptera</taxon>
        <taxon>Hemiptera</taxon>
        <taxon>Sternorrhyncha</taxon>
        <taxon>Psylloidea</taxon>
        <taxon>Psyllidae</taxon>
        <taxon>Psyllinae</taxon>
        <taxon>Cacopsylla</taxon>
    </lineage>
</organism>
<evidence type="ECO:0000256" key="1">
    <source>
        <dbReference type="SAM" id="SignalP"/>
    </source>
</evidence>
<sequence length="182" mass="19938">MFSSGSFRNSIFFFDCLLFRDVLFLCFKSVEVRLGLNESGSSGICSDTVNSLSKLRLSNTPGLILTSSTTFTLISSTASKLSIENLSVERRLYSLYRAPMEDFLILSFPLTISIELLRSSNEASPSPQDPRLPNEFLLRAGVRVIFVSRICSSSMNKCPVNSVSGRIGCACVSCGVSTNSTW</sequence>